<feature type="domain" description="Timeless N-terminal" evidence="5">
    <location>
        <begin position="1"/>
        <end position="60"/>
    </location>
</feature>
<dbReference type="GO" id="GO:0000076">
    <property type="term" value="P:DNA replication checkpoint signaling"/>
    <property type="evidence" value="ECO:0007669"/>
    <property type="project" value="TreeGrafter"/>
</dbReference>
<evidence type="ECO:0000256" key="4">
    <source>
        <dbReference type="SAM" id="MobiDB-lite"/>
    </source>
</evidence>
<dbReference type="Proteomes" id="UP000472274">
    <property type="component" value="Unplaced"/>
</dbReference>
<dbReference type="GO" id="GO:0006281">
    <property type="term" value="P:DNA repair"/>
    <property type="evidence" value="ECO:0007669"/>
    <property type="project" value="TreeGrafter"/>
</dbReference>
<comment type="subcellular location">
    <subcellularLocation>
        <location evidence="1">Nucleus</location>
    </subcellularLocation>
</comment>
<dbReference type="Ensembl" id="ENSTMTT00000017667.1">
    <property type="protein sequence ID" value="ENSTMTP00000017057.1"/>
    <property type="gene ID" value="ENSTMTG00000012524.1"/>
</dbReference>
<protein>
    <recommendedName>
        <fullName evidence="5">Timeless N-terminal domain-containing protein</fullName>
    </recommendedName>
</protein>
<evidence type="ECO:0000313" key="7">
    <source>
        <dbReference type="Proteomes" id="UP000472274"/>
    </source>
</evidence>
<dbReference type="InterPro" id="IPR006906">
    <property type="entry name" value="Timeless_N"/>
</dbReference>
<organism evidence="6 7">
    <name type="scientific">Terrapene triunguis</name>
    <name type="common">Three-toed box turtle</name>
    <dbReference type="NCBI Taxonomy" id="2587831"/>
    <lineage>
        <taxon>Eukaryota</taxon>
        <taxon>Metazoa</taxon>
        <taxon>Chordata</taxon>
        <taxon>Craniata</taxon>
        <taxon>Vertebrata</taxon>
        <taxon>Euteleostomi</taxon>
        <taxon>Archelosauria</taxon>
        <taxon>Testudinata</taxon>
        <taxon>Testudines</taxon>
        <taxon>Cryptodira</taxon>
        <taxon>Durocryptodira</taxon>
        <taxon>Testudinoidea</taxon>
        <taxon>Emydidae</taxon>
        <taxon>Terrapene</taxon>
    </lineage>
</organism>
<dbReference type="GO" id="GO:0031298">
    <property type="term" value="C:replication fork protection complex"/>
    <property type="evidence" value="ECO:0007669"/>
    <property type="project" value="TreeGrafter"/>
</dbReference>
<dbReference type="PANTHER" id="PTHR22940">
    <property type="entry name" value="TIMEOUT/TIMELESS-2"/>
    <property type="match status" value="1"/>
</dbReference>
<dbReference type="GO" id="GO:0043111">
    <property type="term" value="P:replication fork arrest"/>
    <property type="evidence" value="ECO:0007669"/>
    <property type="project" value="TreeGrafter"/>
</dbReference>
<dbReference type="GeneTree" id="ENSGT01050000245459"/>
<accession>A0A674JAZ8</accession>
<evidence type="ECO:0000313" key="6">
    <source>
        <dbReference type="Ensembl" id="ENSTMTP00000017057.1"/>
    </source>
</evidence>
<dbReference type="AlphaFoldDB" id="A0A674JAZ8"/>
<keyword evidence="7" id="KW-1185">Reference proteome</keyword>
<proteinExistence type="predicted"/>
<evidence type="ECO:0000256" key="1">
    <source>
        <dbReference type="ARBA" id="ARBA00004123"/>
    </source>
</evidence>
<keyword evidence="2" id="KW-0539">Nucleus</keyword>
<evidence type="ECO:0000256" key="3">
    <source>
        <dbReference type="ARBA" id="ARBA00023306"/>
    </source>
</evidence>
<dbReference type="InterPro" id="IPR044998">
    <property type="entry name" value="Timeless"/>
</dbReference>
<sequence length="113" mass="11893">MLSQQDPEQLAATGQARPAKEQAADVRDLEVLRQRELAERKSRAFQRGSRHSRFGGSYVVQGLKSIGDRDLVFHKGLHNVGAFCPRLAGLTGGRGALCMFGGGGGGGGLSLGS</sequence>
<reference evidence="6" key="1">
    <citation type="submission" date="2025-08" db="UniProtKB">
        <authorList>
            <consortium name="Ensembl"/>
        </authorList>
    </citation>
    <scope>IDENTIFICATION</scope>
</reference>
<evidence type="ECO:0000259" key="5">
    <source>
        <dbReference type="Pfam" id="PF04821"/>
    </source>
</evidence>
<reference evidence="6" key="2">
    <citation type="submission" date="2025-09" db="UniProtKB">
        <authorList>
            <consortium name="Ensembl"/>
        </authorList>
    </citation>
    <scope>IDENTIFICATION</scope>
</reference>
<dbReference type="Pfam" id="PF04821">
    <property type="entry name" value="TIMELESS"/>
    <property type="match status" value="1"/>
</dbReference>
<name>A0A674JAZ8_9SAUR</name>
<dbReference type="GO" id="GO:0003677">
    <property type="term" value="F:DNA binding"/>
    <property type="evidence" value="ECO:0007669"/>
    <property type="project" value="TreeGrafter"/>
</dbReference>
<dbReference type="PANTHER" id="PTHR22940:SF4">
    <property type="entry name" value="PROTEIN TIMELESS HOMOLOG"/>
    <property type="match status" value="1"/>
</dbReference>
<evidence type="ECO:0000256" key="2">
    <source>
        <dbReference type="ARBA" id="ARBA00023242"/>
    </source>
</evidence>
<keyword evidence="3" id="KW-0131">Cell cycle</keyword>
<feature type="region of interest" description="Disordered" evidence="4">
    <location>
        <begin position="1"/>
        <end position="25"/>
    </location>
</feature>
<dbReference type="InParanoid" id="A0A674JAZ8"/>